<keyword evidence="10" id="KW-1185">Reference proteome</keyword>
<feature type="transmembrane region" description="Helical" evidence="7">
    <location>
        <begin position="37"/>
        <end position="54"/>
    </location>
</feature>
<comment type="caution">
    <text evidence="9">The sequence shown here is derived from an EMBL/GenBank/DDBJ whole genome shotgun (WGS) entry which is preliminary data.</text>
</comment>
<comment type="subcellular location">
    <subcellularLocation>
        <location evidence="1">Cell membrane</location>
        <topology evidence="1">Multi-pass membrane protein</topology>
    </subcellularLocation>
</comment>
<dbReference type="PANTHER" id="PTHR32309">
    <property type="entry name" value="TYROSINE-PROTEIN KINASE"/>
    <property type="match status" value="1"/>
</dbReference>
<evidence type="ECO:0000256" key="7">
    <source>
        <dbReference type="SAM" id="Phobius"/>
    </source>
</evidence>
<dbReference type="InterPro" id="IPR050445">
    <property type="entry name" value="Bact_polysacc_biosynth/exp"/>
</dbReference>
<reference evidence="9 10" key="1">
    <citation type="submission" date="2018-09" db="EMBL/GenBank/DDBJ databases">
        <title>Paenibacillus aracenensis nov. sp. isolated from a cave in southern Spain.</title>
        <authorList>
            <person name="Jurado V."/>
            <person name="Gutierrez-Patricio S."/>
            <person name="Gonzalez-Pimentel J.L."/>
            <person name="Miller A.Z."/>
            <person name="Laiz L."/>
            <person name="Saiz-Jimenez C."/>
        </authorList>
    </citation>
    <scope>NUCLEOTIDE SEQUENCE [LARGE SCALE GENOMIC DNA]</scope>
    <source>
        <strain evidence="9 10">DSM 22867</strain>
    </source>
</reference>
<comment type="similarity">
    <text evidence="2">Belongs to the CpsC/CapA family.</text>
</comment>
<protein>
    <submittedName>
        <fullName evidence="9">Lipopolysaccharide biosynthesis protein</fullName>
    </submittedName>
</protein>
<evidence type="ECO:0000313" key="10">
    <source>
        <dbReference type="Proteomes" id="UP000266482"/>
    </source>
</evidence>
<dbReference type="Proteomes" id="UP000266482">
    <property type="component" value="Unassembled WGS sequence"/>
</dbReference>
<gene>
    <name evidence="9" type="ORF">D3P08_11520</name>
</gene>
<keyword evidence="4 7" id="KW-0812">Transmembrane</keyword>
<dbReference type="Pfam" id="PF02706">
    <property type="entry name" value="Wzz"/>
    <property type="match status" value="1"/>
</dbReference>
<sequence length="249" mass="27219">MIAGVYMEFNRMKEPFAAPKGKEIDLRKLFMTIRKKLWLIVVITGLLTGLGIVYNSQSEPDVFASSSRVIIAANNDLMPTVRALVREPVVLEQVIEELGLNASAGQLRSQIRVDSVEGSLITVVTVMDTHPERAADIANSVVNVYKEVASETLGISSIRLLTSAEPVPVPINVKTNTIVYVAFIAGLILSISLVFLLESLDDSIQTEQDIEGALGLNMLGQVSKIRRRHTSSPSRKHKPVLIRSETIGS</sequence>
<feature type="domain" description="Polysaccharide chain length determinant N-terminal" evidence="8">
    <location>
        <begin position="23"/>
        <end position="83"/>
    </location>
</feature>
<evidence type="ECO:0000313" key="9">
    <source>
        <dbReference type="EMBL" id="RIX52641.1"/>
    </source>
</evidence>
<evidence type="ECO:0000256" key="4">
    <source>
        <dbReference type="ARBA" id="ARBA00022692"/>
    </source>
</evidence>
<name>A0A3A1UYY2_9BACL</name>
<keyword evidence="5 7" id="KW-1133">Transmembrane helix</keyword>
<evidence type="ECO:0000259" key="8">
    <source>
        <dbReference type="Pfam" id="PF02706"/>
    </source>
</evidence>
<dbReference type="InterPro" id="IPR003856">
    <property type="entry name" value="LPS_length_determ_N"/>
</dbReference>
<evidence type="ECO:0000256" key="5">
    <source>
        <dbReference type="ARBA" id="ARBA00022989"/>
    </source>
</evidence>
<dbReference type="GO" id="GO:0005886">
    <property type="term" value="C:plasma membrane"/>
    <property type="evidence" value="ECO:0007669"/>
    <property type="project" value="UniProtKB-SubCell"/>
</dbReference>
<evidence type="ECO:0000256" key="6">
    <source>
        <dbReference type="ARBA" id="ARBA00023136"/>
    </source>
</evidence>
<organism evidence="9 10">
    <name type="scientific">Paenibacillus nanensis</name>
    <dbReference type="NCBI Taxonomy" id="393251"/>
    <lineage>
        <taxon>Bacteria</taxon>
        <taxon>Bacillati</taxon>
        <taxon>Bacillota</taxon>
        <taxon>Bacilli</taxon>
        <taxon>Bacillales</taxon>
        <taxon>Paenibacillaceae</taxon>
        <taxon>Paenibacillus</taxon>
    </lineage>
</organism>
<evidence type="ECO:0000256" key="2">
    <source>
        <dbReference type="ARBA" id="ARBA00006683"/>
    </source>
</evidence>
<evidence type="ECO:0000256" key="1">
    <source>
        <dbReference type="ARBA" id="ARBA00004651"/>
    </source>
</evidence>
<feature type="transmembrane region" description="Helical" evidence="7">
    <location>
        <begin position="178"/>
        <end position="197"/>
    </location>
</feature>
<dbReference type="AlphaFoldDB" id="A0A3A1UYY2"/>
<keyword evidence="3" id="KW-1003">Cell membrane</keyword>
<evidence type="ECO:0000256" key="3">
    <source>
        <dbReference type="ARBA" id="ARBA00022475"/>
    </source>
</evidence>
<keyword evidence="6 7" id="KW-0472">Membrane</keyword>
<dbReference type="EMBL" id="QXQA01000006">
    <property type="protein sequence ID" value="RIX52641.1"/>
    <property type="molecule type" value="Genomic_DNA"/>
</dbReference>
<dbReference type="PANTHER" id="PTHR32309:SF31">
    <property type="entry name" value="CAPSULAR EXOPOLYSACCHARIDE FAMILY"/>
    <property type="match status" value="1"/>
</dbReference>
<accession>A0A3A1UYY2</accession>
<proteinExistence type="inferred from homology"/>